<dbReference type="Pfam" id="PF00400">
    <property type="entry name" value="WD40"/>
    <property type="match status" value="1"/>
</dbReference>
<dbReference type="Proteomes" id="UP000028837">
    <property type="component" value="Unassembled WGS sequence"/>
</dbReference>
<dbReference type="PANTHER" id="PTHR44156">
    <property type="entry name" value="SUPERNUMERARY LIMBS, ISOFORM B-RELATED"/>
    <property type="match status" value="1"/>
</dbReference>
<dbReference type="OrthoDB" id="6252103at2759"/>
<evidence type="ECO:0000313" key="2">
    <source>
        <dbReference type="EMBL" id="KFG41009.1"/>
    </source>
</evidence>
<accession>A0A086K9E1</accession>
<sequence>MHFWRHGIWEPQSCLQELILQVLCLVFVPLQVDYVSRQLQRVYKLHAGPIWSLSVSDAFCATASEDGFIRVWPLTFQSCFMHVKSQEAAAVGVDGSEDGLQLLCTAADGSVGVLNLGSQQYQPLLRTHARPIRDAAAFEFQSSADLPTRVACHPLERVLAVGFDSGALRVFDIDAKPPQVMLEARHHLHSIRGIYFVRNAARDHRESHVDQSRCLLVAVDSCGAISIHDEQLEYQLTQRIENPGVHLPPGDMPPLAFSPGGEIMARYFDGRCICCFAFPSLLYKAKVCLPRPARRASASTLSALPYTASAKQGSTEGGAQITAYGFVGSGQGVLVVCSSDSKMRFYDLREASGPDPCPDSPFDEEGHSFTPPYWSPRSVTAGATQRSRSCTRGGCTPKTISLSGRPSTGCSDASKRCSSLSQRPVLPAASCFGVLSRCLTCIREIPLMSGAITAAIVTHFELDSQRGIMREEDNVTARAKDAFPQIALTAGTDNIVKLWNLDASPCLDRPRQRKGQLSFGWSACRSSRPSSGVVPGVSPSSPSRARSVFPSPVVNDLPPFQSFSGHLGTPFRLFVCGDLVVSVSSADVVLWAFQHRELEALAAQCVPLQFPQFRPPLCVHVDAARTKKNEERYESPHSLSLGKDLSGQFPVCRPTPVSGRSVVVLPSGPRHATRGGDTPDSSGMNGTEQAPGNPLRRMEASVAHAALCCSSQCSSSHPLACRSLSADSKTNTHSDLRGAPASESTSTNGGRPAASTDSDGRCQTEEVRCVETDCTYVEVIEPGDTSRLLQLRHIVGATVATSRGGCIWRPLQGLLCHAVGDWVLVERLDVRSRCDSEGKCLGLLPAQSSAAASLEGGPSRCIWRRSSDPLFRDLSRGSACPASSCEKQNSTRIFPFNRKSSAPGPGGFHSRSLGREAPKSCHARCVSPQPSSSRTGIGKRKEDKDFFGLACEKHRAARDHFSVCRDSRLGPVLTMAVNQKGTVLATIHTSRVQLEEVKGKFSGEEEERGFDKILAVWRLDDCMIARLVVLPRAWYSESPSGQEPTEAGKPVSPALAFCGTEYLVVASTSSRPHLDVYLLSDFLKVTPDLATLPIPPLQPAPVVGTAVDTRVVRLLTCAKTDDVEIVYISPRSTIFWKIDHVHSLHEDVELEQCHFVERSGGVRCGCDIRSTSRCLECDDHGLDIDHGLSLHFQFADLPWRMRDDPDLCHTSGCLTRRCPSSPTLLLLATNAGFVYGVNFDTNTLVFELQVATAEPVTFIACDRAQDLFCGLGSTLKRWSVDLVSLLPIPGTGEEEALQHSPPRLALVDLRGSTVSTEFQLDGVVKTMQSDAQAAEAVVSTSANTIWYLQWNQKARVRLQSGHTGPIRFVCSAYGLTAPCSRRFPRHHFSAEGKEQSRGSGGTVPSQLCRLDSSLPSCSEIFATAGDDLTIRLWSCWPRPQQVAIFSLKQRCCGLAFIQPDVLTAIFDNGCLRLIDIRCFRIVGRLQATPEGDAPTSLACVTENHALVATRSGVVLSIQLVTENPSGVSPKRLPHSGPETHQKTIKHASISRITALLFGNVGSTLQSTCSQEGDTSGESPWAPPPITHMAVSREFSKLSKDEASVPCSERELLFARVAVTTRGGLCAIGTYAPNRSSKHLTWLTDQSFVVKVPPRADQGHCYTAERADWSQAAFVGEDALVIVRASTVFLVRIAAKEVVKNVRVLDRVPDGCLNERQWMVASLAYLAQKKALVLILKGGSFLVLDVPSLFASSGPCRNIHPCLDQVVATVPSTELPSFVSVALIGPTHVLVGVKEVVTSVRIV</sequence>
<feature type="region of interest" description="Disordered" evidence="1">
    <location>
        <begin position="727"/>
        <end position="762"/>
    </location>
</feature>
<name>A0A086K9E1_TOXGO</name>
<feature type="region of interest" description="Disordered" evidence="1">
    <location>
        <begin position="526"/>
        <end position="545"/>
    </location>
</feature>
<comment type="caution">
    <text evidence="2">The sequence shown here is derived from an EMBL/GenBank/DDBJ whole genome shotgun (WGS) entry which is preliminary data.</text>
</comment>
<feature type="region of interest" description="Disordered" evidence="1">
    <location>
        <begin position="896"/>
        <end position="915"/>
    </location>
</feature>
<dbReference type="SUPFAM" id="SSF50978">
    <property type="entry name" value="WD40 repeat-like"/>
    <property type="match status" value="3"/>
</dbReference>
<protein>
    <submittedName>
        <fullName evidence="2">WD domain, G-beta repeat-containing protein</fullName>
    </submittedName>
</protein>
<dbReference type="InterPro" id="IPR001680">
    <property type="entry name" value="WD40_rpt"/>
</dbReference>
<dbReference type="InterPro" id="IPR015943">
    <property type="entry name" value="WD40/YVTN_repeat-like_dom_sf"/>
</dbReference>
<dbReference type="SMART" id="SM00320">
    <property type="entry name" value="WD40"/>
    <property type="match status" value="9"/>
</dbReference>
<reference evidence="2 3" key="1">
    <citation type="submission" date="2014-02" db="EMBL/GenBank/DDBJ databases">
        <authorList>
            <person name="Sibley D."/>
            <person name="Venepally P."/>
            <person name="Karamycheva S."/>
            <person name="Hadjithomas M."/>
            <person name="Khan A."/>
            <person name="Brunk B."/>
            <person name="Roos D."/>
            <person name="Caler E."/>
            <person name="Lorenzi H."/>
        </authorList>
    </citation>
    <scope>NUCLEOTIDE SEQUENCE [LARGE SCALE GENOMIC DNA]</scope>
    <source>
        <strain evidence="2 3">GAB2-2007-GAL-DOM2</strain>
    </source>
</reference>
<dbReference type="Gene3D" id="2.130.10.10">
    <property type="entry name" value="YVTN repeat-like/Quinoprotein amine dehydrogenase"/>
    <property type="match status" value="2"/>
</dbReference>
<dbReference type="EMBL" id="AHZU02000723">
    <property type="protein sequence ID" value="KFG41009.1"/>
    <property type="molecule type" value="Genomic_DNA"/>
</dbReference>
<dbReference type="VEuPathDB" id="ToxoDB:TGDOM2_202280"/>
<dbReference type="InterPro" id="IPR053299">
    <property type="entry name" value="ASTRA_WD_repeat"/>
</dbReference>
<feature type="region of interest" description="Disordered" evidence="1">
    <location>
        <begin position="660"/>
        <end position="696"/>
    </location>
</feature>
<evidence type="ECO:0000256" key="1">
    <source>
        <dbReference type="SAM" id="MobiDB-lite"/>
    </source>
</evidence>
<dbReference type="InterPro" id="IPR036322">
    <property type="entry name" value="WD40_repeat_dom_sf"/>
</dbReference>
<gene>
    <name evidence="2" type="ORF">TGDOM2_202280</name>
</gene>
<feature type="compositionally biased region" description="Polar residues" evidence="1">
    <location>
        <begin position="679"/>
        <end position="690"/>
    </location>
</feature>
<evidence type="ECO:0000313" key="3">
    <source>
        <dbReference type="Proteomes" id="UP000028837"/>
    </source>
</evidence>
<organism evidence="2 3">
    <name type="scientific">Toxoplasma gondii GAB2-2007-GAL-DOM2</name>
    <dbReference type="NCBI Taxonomy" id="1130820"/>
    <lineage>
        <taxon>Eukaryota</taxon>
        <taxon>Sar</taxon>
        <taxon>Alveolata</taxon>
        <taxon>Apicomplexa</taxon>
        <taxon>Conoidasida</taxon>
        <taxon>Coccidia</taxon>
        <taxon>Eucoccidiorida</taxon>
        <taxon>Eimeriorina</taxon>
        <taxon>Sarcocystidae</taxon>
        <taxon>Toxoplasma</taxon>
    </lineage>
</organism>
<proteinExistence type="predicted"/>